<feature type="active site" description="Cysteine persulfide intermediate" evidence="4">
    <location>
        <position position="103"/>
    </location>
</feature>
<dbReference type="SUPFAM" id="SSF69721">
    <property type="entry name" value="DsrC, the gamma subunit of dissimilatory sulfite reductase"/>
    <property type="match status" value="1"/>
</dbReference>
<gene>
    <name evidence="5" type="ordered locus">Ctha_1634</name>
</gene>
<dbReference type="eggNOG" id="COG2920">
    <property type="taxonomic scope" value="Bacteria"/>
</dbReference>
<dbReference type="GO" id="GO:0097163">
    <property type="term" value="F:sulfur carrier activity"/>
    <property type="evidence" value="ECO:0007669"/>
    <property type="project" value="TreeGrafter"/>
</dbReference>
<dbReference type="NCBIfam" id="TIGR03342">
    <property type="entry name" value="dsrC_tusE_dsvC"/>
    <property type="match status" value="1"/>
</dbReference>
<proteinExistence type="inferred from homology"/>
<dbReference type="AlphaFoldDB" id="B3QSP5"/>
<dbReference type="Proteomes" id="UP000001208">
    <property type="component" value="Chromosome"/>
</dbReference>
<dbReference type="Pfam" id="PF04358">
    <property type="entry name" value="DsrC"/>
    <property type="match status" value="1"/>
</dbReference>
<evidence type="ECO:0000256" key="4">
    <source>
        <dbReference type="PIRSR" id="PIRSR006223-50"/>
    </source>
</evidence>
<dbReference type="GO" id="GO:0002143">
    <property type="term" value="P:tRNA wobble position uridine thiolation"/>
    <property type="evidence" value="ECO:0007669"/>
    <property type="project" value="TreeGrafter"/>
</dbReference>
<dbReference type="InterPro" id="IPR043163">
    <property type="entry name" value="DsrC-like_N"/>
</dbReference>
<keyword evidence="6" id="KW-1185">Reference proteome</keyword>
<evidence type="ECO:0000313" key="5">
    <source>
        <dbReference type="EMBL" id="ACF14092.1"/>
    </source>
</evidence>
<dbReference type="InterPro" id="IPR007453">
    <property type="entry name" value="DsrC/TusE"/>
</dbReference>
<dbReference type="PIRSF" id="PIRSF006223">
    <property type="entry name" value="DsrC_TusE"/>
    <property type="match status" value="1"/>
</dbReference>
<comment type="similarity">
    <text evidence="2">Belongs to the DsrC/TusE family.</text>
</comment>
<accession>B3QSP5</accession>
<reference evidence="5 6" key="1">
    <citation type="submission" date="2008-06" db="EMBL/GenBank/DDBJ databases">
        <title>Complete sequence of Chloroherpeton thalassium ATCC 35110.</title>
        <authorList>
            <consortium name="US DOE Joint Genome Institute"/>
            <person name="Lucas S."/>
            <person name="Copeland A."/>
            <person name="Lapidus A."/>
            <person name="Glavina del Rio T."/>
            <person name="Dalin E."/>
            <person name="Tice H."/>
            <person name="Bruce D."/>
            <person name="Goodwin L."/>
            <person name="Pitluck S."/>
            <person name="Schmutz J."/>
            <person name="Larimer F."/>
            <person name="Land M."/>
            <person name="Hauser L."/>
            <person name="Kyrpides N."/>
            <person name="Mikhailova N."/>
            <person name="Liu Z."/>
            <person name="Li T."/>
            <person name="Zhao F."/>
            <person name="Overmann J."/>
            <person name="Bryant D.A."/>
            <person name="Richardson P."/>
        </authorList>
    </citation>
    <scope>NUCLEOTIDE SEQUENCE [LARGE SCALE GENOMIC DNA]</scope>
    <source>
        <strain evidence="6">ATCC 35110 / GB-78</strain>
    </source>
</reference>
<dbReference type="HOGENOM" id="CLU_153199_1_0_10"/>
<dbReference type="Gene3D" id="1.10.10.370">
    <property type="entry name" value="DsrC-like protein, C-terminal domain"/>
    <property type="match status" value="1"/>
</dbReference>
<sequence length="104" mass="11562">MPNLTISGQSIQIDNDNYLLNPNDWSEAYAKEVASKEGISLTDKHWEIIGFVRDEFQKNGKMPSLRAITKNKLASTKEIYSLFTANSEGRIAKLSGLSKPKGCV</sequence>
<evidence type="ECO:0000256" key="3">
    <source>
        <dbReference type="ARBA" id="ARBA00022490"/>
    </source>
</evidence>
<dbReference type="InterPro" id="IPR042072">
    <property type="entry name" value="DsrC-like_C"/>
</dbReference>
<comment type="subcellular location">
    <subcellularLocation>
        <location evidence="1">Cytoplasm</location>
    </subcellularLocation>
</comment>
<evidence type="ECO:0000256" key="1">
    <source>
        <dbReference type="ARBA" id="ARBA00004496"/>
    </source>
</evidence>
<evidence type="ECO:0000313" key="6">
    <source>
        <dbReference type="Proteomes" id="UP000001208"/>
    </source>
</evidence>
<organism evidence="5 6">
    <name type="scientific">Chloroherpeton thalassium (strain ATCC 35110 / GB-78)</name>
    <dbReference type="NCBI Taxonomy" id="517418"/>
    <lineage>
        <taxon>Bacteria</taxon>
        <taxon>Pseudomonadati</taxon>
        <taxon>Chlorobiota</taxon>
        <taxon>Chlorobiia</taxon>
        <taxon>Chlorobiales</taxon>
        <taxon>Chloroherpetonaceae</taxon>
        <taxon>Chloroherpeton</taxon>
    </lineage>
</organism>
<keyword evidence="3" id="KW-0963">Cytoplasm</keyword>
<evidence type="ECO:0000256" key="2">
    <source>
        <dbReference type="ARBA" id="ARBA00005718"/>
    </source>
</evidence>
<dbReference type="InterPro" id="IPR025526">
    <property type="entry name" value="DsrC-like_dom_sf"/>
</dbReference>
<dbReference type="Gene3D" id="3.30.1420.10">
    <property type="match status" value="1"/>
</dbReference>
<dbReference type="STRING" id="517418.Ctha_1634"/>
<name>B3QSP5_CHLT3</name>
<dbReference type="GO" id="GO:0005737">
    <property type="term" value="C:cytoplasm"/>
    <property type="evidence" value="ECO:0007669"/>
    <property type="project" value="UniProtKB-SubCell"/>
</dbReference>
<protein>
    <submittedName>
        <fullName evidence="5">Sulfur relay protein, TusE/DsrC/DsvC family</fullName>
    </submittedName>
</protein>
<dbReference type="EMBL" id="CP001100">
    <property type="protein sequence ID" value="ACF14092.1"/>
    <property type="molecule type" value="Genomic_DNA"/>
</dbReference>
<dbReference type="KEGG" id="cts:Ctha_1634"/>
<dbReference type="OrthoDB" id="9786347at2"/>
<dbReference type="PANTHER" id="PTHR37010:SF1">
    <property type="entry name" value="SULFURTRANSFERASE TUSE"/>
    <property type="match status" value="1"/>
</dbReference>
<dbReference type="RefSeq" id="WP_012500176.1">
    <property type="nucleotide sequence ID" value="NC_011026.1"/>
</dbReference>
<dbReference type="PANTHER" id="PTHR37010">
    <property type="entry name" value="SULFURTRANSFERASE TUSE"/>
    <property type="match status" value="1"/>
</dbReference>